<organism evidence="2 3">
    <name type="scientific">Boletus reticuloceps</name>
    <dbReference type="NCBI Taxonomy" id="495285"/>
    <lineage>
        <taxon>Eukaryota</taxon>
        <taxon>Fungi</taxon>
        <taxon>Dikarya</taxon>
        <taxon>Basidiomycota</taxon>
        <taxon>Agaricomycotina</taxon>
        <taxon>Agaricomycetes</taxon>
        <taxon>Agaricomycetidae</taxon>
        <taxon>Boletales</taxon>
        <taxon>Boletineae</taxon>
        <taxon>Boletaceae</taxon>
        <taxon>Boletoideae</taxon>
        <taxon>Boletus</taxon>
    </lineage>
</organism>
<gene>
    <name evidence="2" type="ORF">JVT61DRAFT_8572</name>
</gene>
<name>A0A8I3AFG9_9AGAM</name>
<dbReference type="InterPro" id="IPR026893">
    <property type="entry name" value="Tyr/Ser_Pase_IphP-type"/>
</dbReference>
<comment type="caution">
    <text evidence="2">The sequence shown here is derived from an EMBL/GenBank/DDBJ whole genome shotgun (WGS) entry which is preliminary data.</text>
</comment>
<dbReference type="GO" id="GO:0004721">
    <property type="term" value="F:phosphoprotein phosphatase activity"/>
    <property type="evidence" value="ECO:0007669"/>
    <property type="project" value="InterPro"/>
</dbReference>
<accession>A0A8I3AFG9</accession>
<dbReference type="Gene3D" id="3.90.190.10">
    <property type="entry name" value="Protein tyrosine phosphatase superfamily"/>
    <property type="match status" value="1"/>
</dbReference>
<dbReference type="EMBL" id="JAGFBS010000003">
    <property type="protein sequence ID" value="KAG6380435.1"/>
    <property type="molecule type" value="Genomic_DNA"/>
</dbReference>
<dbReference type="Proteomes" id="UP000683000">
    <property type="component" value="Unassembled WGS sequence"/>
</dbReference>
<feature type="region of interest" description="Disordered" evidence="1">
    <location>
        <begin position="170"/>
        <end position="190"/>
    </location>
</feature>
<evidence type="ECO:0000313" key="3">
    <source>
        <dbReference type="Proteomes" id="UP000683000"/>
    </source>
</evidence>
<proteinExistence type="predicted"/>
<protein>
    <submittedName>
        <fullName evidence="2">Uncharacterized protein</fullName>
    </submittedName>
</protein>
<feature type="compositionally biased region" description="Polar residues" evidence="1">
    <location>
        <begin position="175"/>
        <end position="187"/>
    </location>
</feature>
<dbReference type="OrthoDB" id="449382at2759"/>
<keyword evidence="3" id="KW-1185">Reference proteome</keyword>
<evidence type="ECO:0000313" key="2">
    <source>
        <dbReference type="EMBL" id="KAG6380435.1"/>
    </source>
</evidence>
<sequence>MKLYSQILDHVGRAFGTILRHVRDRPNAPFLFHCTGPSSCPASCRLSFMSCYPAGKDRTGIAAAILSKAWDYSLTRMGREPDREKVLRQLSDEPLFVANSELVPRMLTSRYDTMHAALGLIRDKYGGVEAYVKNLCGLSDDDIYHSVKPPAVFTTTMHVAEIGAIIGLPRHLKPSNRNQPDSPSTPRTVVWPYEHCNSAGRPDAPGPV</sequence>
<evidence type="ECO:0000256" key="1">
    <source>
        <dbReference type="SAM" id="MobiDB-lite"/>
    </source>
</evidence>
<dbReference type="Pfam" id="PF13350">
    <property type="entry name" value="Y_phosphatase3"/>
    <property type="match status" value="1"/>
</dbReference>
<reference evidence="2" key="1">
    <citation type="submission" date="2021-03" db="EMBL/GenBank/DDBJ databases">
        <title>Evolutionary innovations through gain and loss of genes in the ectomycorrhizal Boletales.</title>
        <authorList>
            <person name="Wu G."/>
            <person name="Miyauchi S."/>
            <person name="Morin E."/>
            <person name="Yang Z.-L."/>
            <person name="Xu J."/>
            <person name="Martin F.M."/>
        </authorList>
    </citation>
    <scope>NUCLEOTIDE SEQUENCE</scope>
    <source>
        <strain evidence="2">BR01</strain>
    </source>
</reference>
<dbReference type="AlphaFoldDB" id="A0A8I3AFG9"/>
<dbReference type="InterPro" id="IPR029021">
    <property type="entry name" value="Prot-tyrosine_phosphatase-like"/>
</dbReference>
<dbReference type="SUPFAM" id="SSF52799">
    <property type="entry name" value="(Phosphotyrosine protein) phosphatases II"/>
    <property type="match status" value="1"/>
</dbReference>